<comment type="caution">
    <text evidence="1">The sequence shown here is derived from an EMBL/GenBank/DDBJ whole genome shotgun (WGS) entry which is preliminary data.</text>
</comment>
<proteinExistence type="predicted"/>
<evidence type="ECO:0000313" key="2">
    <source>
        <dbReference type="Proteomes" id="UP000179102"/>
    </source>
</evidence>
<dbReference type="Proteomes" id="UP000179102">
    <property type="component" value="Unassembled WGS sequence"/>
</dbReference>
<organism evidence="1 2">
    <name type="scientific">Candidatus Curtissbacteria bacterium RIFCSPHIGHO2_01_FULL_41_11</name>
    <dbReference type="NCBI Taxonomy" id="1797711"/>
    <lineage>
        <taxon>Bacteria</taxon>
        <taxon>Candidatus Curtissiibacteriota</taxon>
    </lineage>
</organism>
<evidence type="ECO:0000313" key="1">
    <source>
        <dbReference type="EMBL" id="OGD86913.1"/>
    </source>
</evidence>
<reference evidence="1 2" key="1">
    <citation type="journal article" date="2016" name="Nat. Commun.">
        <title>Thousands of microbial genomes shed light on interconnected biogeochemical processes in an aquifer system.</title>
        <authorList>
            <person name="Anantharaman K."/>
            <person name="Brown C.T."/>
            <person name="Hug L.A."/>
            <person name="Sharon I."/>
            <person name="Castelle C.J."/>
            <person name="Probst A.J."/>
            <person name="Thomas B.C."/>
            <person name="Singh A."/>
            <person name="Wilkins M.J."/>
            <person name="Karaoz U."/>
            <person name="Brodie E.L."/>
            <person name="Williams K.H."/>
            <person name="Hubbard S.S."/>
            <person name="Banfield J.F."/>
        </authorList>
    </citation>
    <scope>NUCLEOTIDE SEQUENCE [LARGE SCALE GENOMIC DNA]</scope>
</reference>
<dbReference type="AlphaFoldDB" id="A0A1F5G4V1"/>
<sequence>MTENAPLGDIVLPDASNREDLLRQANIRRLGEQFRDTLVASQRFAWFGIFETEDELGRTRRVFMLAEREEPGVSSGHRSLAGDFAEFSVAARPDVFFDMYYLHQKDPVSPTDIAHQAVAETYSTAEHQAKVEKLYEEQLV</sequence>
<protein>
    <submittedName>
        <fullName evidence="1">Uncharacterized protein</fullName>
    </submittedName>
</protein>
<accession>A0A1F5G4V1</accession>
<name>A0A1F5G4V1_9BACT</name>
<dbReference type="STRING" id="1797711.A2870_00295"/>
<dbReference type="EMBL" id="MFAZ01000026">
    <property type="protein sequence ID" value="OGD86913.1"/>
    <property type="molecule type" value="Genomic_DNA"/>
</dbReference>
<gene>
    <name evidence="1" type="ORF">A2870_00295</name>
</gene>